<accession>A0A2H0QVS1</accession>
<gene>
    <name evidence="8" type="ORF">COV34_02445</name>
</gene>
<evidence type="ECO:0000256" key="6">
    <source>
        <dbReference type="ARBA" id="ARBA00023136"/>
    </source>
</evidence>
<dbReference type="AlphaFoldDB" id="A0A2H0QVS1"/>
<sequence length="85" mass="8777">MNILLWIIFGGLAGWIASIVVGSDANFGVVGNIIMGVFGAFIGGWIADRIGAGGAEGAERPTSIMSFVWAVIGAVILLVLINLVF</sequence>
<comment type="similarity">
    <text evidence="2">Belongs to the UPF0410 family.</text>
</comment>
<name>A0A2H0QVS1_9BACT</name>
<keyword evidence="3" id="KW-1003">Cell membrane</keyword>
<evidence type="ECO:0000256" key="4">
    <source>
        <dbReference type="ARBA" id="ARBA00022692"/>
    </source>
</evidence>
<dbReference type="Proteomes" id="UP000231333">
    <property type="component" value="Unassembled WGS sequence"/>
</dbReference>
<protein>
    <submittedName>
        <fullName evidence="8">GlsB/YeaQ/YmgE family stress response membrane protein</fullName>
    </submittedName>
</protein>
<evidence type="ECO:0000256" key="3">
    <source>
        <dbReference type="ARBA" id="ARBA00022475"/>
    </source>
</evidence>
<keyword evidence="5 7" id="KW-1133">Transmembrane helix</keyword>
<evidence type="ECO:0000256" key="1">
    <source>
        <dbReference type="ARBA" id="ARBA00004651"/>
    </source>
</evidence>
<dbReference type="EMBL" id="PCXL01000013">
    <property type="protein sequence ID" value="PIR37924.1"/>
    <property type="molecule type" value="Genomic_DNA"/>
</dbReference>
<comment type="caution">
    <text evidence="8">The sequence shown here is derived from an EMBL/GenBank/DDBJ whole genome shotgun (WGS) entry which is preliminary data.</text>
</comment>
<organism evidence="8 9">
    <name type="scientific">Candidatus Zambryskibacteria bacterium CG10_big_fil_rev_8_21_14_0_10_42_12</name>
    <dbReference type="NCBI Taxonomy" id="1975115"/>
    <lineage>
        <taxon>Bacteria</taxon>
        <taxon>Candidatus Zambryskiibacteriota</taxon>
    </lineage>
</organism>
<evidence type="ECO:0000256" key="7">
    <source>
        <dbReference type="SAM" id="Phobius"/>
    </source>
</evidence>
<evidence type="ECO:0000313" key="8">
    <source>
        <dbReference type="EMBL" id="PIR37924.1"/>
    </source>
</evidence>
<feature type="transmembrane region" description="Helical" evidence="7">
    <location>
        <begin position="64"/>
        <end position="84"/>
    </location>
</feature>
<evidence type="ECO:0000256" key="2">
    <source>
        <dbReference type="ARBA" id="ARBA00011006"/>
    </source>
</evidence>
<evidence type="ECO:0000256" key="5">
    <source>
        <dbReference type="ARBA" id="ARBA00022989"/>
    </source>
</evidence>
<comment type="subcellular location">
    <subcellularLocation>
        <location evidence="1">Cell membrane</location>
        <topology evidence="1">Multi-pass membrane protein</topology>
    </subcellularLocation>
</comment>
<feature type="transmembrane region" description="Helical" evidence="7">
    <location>
        <begin position="32"/>
        <end position="52"/>
    </location>
</feature>
<dbReference type="InterPro" id="IPR007341">
    <property type="entry name" value="Transgly_assoc"/>
</dbReference>
<keyword evidence="4 7" id="KW-0812">Transmembrane</keyword>
<dbReference type="PANTHER" id="PTHR33884:SF3">
    <property type="entry name" value="UPF0410 PROTEIN YMGE"/>
    <property type="match status" value="1"/>
</dbReference>
<dbReference type="Pfam" id="PF04226">
    <property type="entry name" value="Transgly_assoc"/>
    <property type="match status" value="1"/>
</dbReference>
<evidence type="ECO:0000313" key="9">
    <source>
        <dbReference type="Proteomes" id="UP000231333"/>
    </source>
</evidence>
<proteinExistence type="inferred from homology"/>
<dbReference type="GO" id="GO:0005886">
    <property type="term" value="C:plasma membrane"/>
    <property type="evidence" value="ECO:0007669"/>
    <property type="project" value="UniProtKB-SubCell"/>
</dbReference>
<dbReference type="PANTHER" id="PTHR33884">
    <property type="entry name" value="UPF0410 PROTEIN YMGE"/>
    <property type="match status" value="1"/>
</dbReference>
<keyword evidence="6 7" id="KW-0472">Membrane</keyword>
<reference evidence="8 9" key="1">
    <citation type="submission" date="2017-09" db="EMBL/GenBank/DDBJ databases">
        <title>Depth-based differentiation of microbial function through sediment-hosted aquifers and enrichment of novel symbionts in the deep terrestrial subsurface.</title>
        <authorList>
            <person name="Probst A.J."/>
            <person name="Ladd B."/>
            <person name="Jarett J.K."/>
            <person name="Geller-Mcgrath D.E."/>
            <person name="Sieber C.M."/>
            <person name="Emerson J.B."/>
            <person name="Anantharaman K."/>
            <person name="Thomas B.C."/>
            <person name="Malmstrom R."/>
            <person name="Stieglmeier M."/>
            <person name="Klingl A."/>
            <person name="Woyke T."/>
            <person name="Ryan C.M."/>
            <person name="Banfield J.F."/>
        </authorList>
    </citation>
    <scope>NUCLEOTIDE SEQUENCE [LARGE SCALE GENOMIC DNA]</scope>
    <source>
        <strain evidence="8">CG10_big_fil_rev_8_21_14_0_10_42_12</strain>
    </source>
</reference>